<evidence type="ECO:0000256" key="1">
    <source>
        <dbReference type="ARBA" id="ARBA00022574"/>
    </source>
</evidence>
<dbReference type="AlphaFoldDB" id="A0A6P5ZP31"/>
<reference evidence="4 5" key="1">
    <citation type="submission" date="2025-04" db="UniProtKB">
        <authorList>
            <consortium name="RefSeq"/>
        </authorList>
    </citation>
    <scope>IDENTIFICATION</scope>
    <source>
        <tissue evidence="4 5">Fruit stalk</tissue>
    </source>
</reference>
<evidence type="ECO:0000313" key="3">
    <source>
        <dbReference type="Proteomes" id="UP000515121"/>
    </source>
</evidence>
<keyword evidence="2" id="KW-0677">Repeat</keyword>
<dbReference type="PANTHER" id="PTHR11871">
    <property type="entry name" value="PROTEIN PHOSPHATASE PP2A REGULATORY SUBUNIT B"/>
    <property type="match status" value="1"/>
</dbReference>
<dbReference type="Proteomes" id="UP000515121">
    <property type="component" value="Unplaced"/>
</dbReference>
<organism evidence="3 5">
    <name type="scientific">Durio zibethinus</name>
    <name type="common">Durian</name>
    <dbReference type="NCBI Taxonomy" id="66656"/>
    <lineage>
        <taxon>Eukaryota</taxon>
        <taxon>Viridiplantae</taxon>
        <taxon>Streptophyta</taxon>
        <taxon>Embryophyta</taxon>
        <taxon>Tracheophyta</taxon>
        <taxon>Spermatophyta</taxon>
        <taxon>Magnoliopsida</taxon>
        <taxon>eudicotyledons</taxon>
        <taxon>Gunneridae</taxon>
        <taxon>Pentapetalae</taxon>
        <taxon>rosids</taxon>
        <taxon>malvids</taxon>
        <taxon>Malvales</taxon>
        <taxon>Malvaceae</taxon>
        <taxon>Helicteroideae</taxon>
        <taxon>Durio</taxon>
    </lineage>
</organism>
<dbReference type="OrthoDB" id="6274823at2759"/>
<accession>A0A6P5ZP31</accession>
<dbReference type="GeneID" id="111302975"/>
<evidence type="ECO:0000313" key="5">
    <source>
        <dbReference type="RefSeq" id="XP_022754653.1"/>
    </source>
</evidence>
<proteinExistence type="predicted"/>
<evidence type="ECO:0000313" key="4">
    <source>
        <dbReference type="RefSeq" id="XP_022754652.1"/>
    </source>
</evidence>
<keyword evidence="1" id="KW-0853">WD repeat</keyword>
<protein>
    <submittedName>
        <fullName evidence="4 5">Serine/threonine protein phosphatase 2A 55 kDa regulatory subunit B beta isoform-like</fullName>
    </submittedName>
</protein>
<evidence type="ECO:0000256" key="2">
    <source>
        <dbReference type="ARBA" id="ARBA00022737"/>
    </source>
</evidence>
<keyword evidence="3" id="KW-1185">Reference proteome</keyword>
<dbReference type="RefSeq" id="XP_022754653.1">
    <property type="nucleotide sequence ID" value="XM_022898918.1"/>
</dbReference>
<dbReference type="KEGG" id="dzi:111302975"/>
<gene>
    <name evidence="4 5" type="primary">LOC111302975</name>
</gene>
<name>A0A6P5ZP31_DURZI</name>
<dbReference type="RefSeq" id="XP_022754652.1">
    <property type="nucleotide sequence ID" value="XM_022898917.1"/>
</dbReference>
<dbReference type="GO" id="GO:0019888">
    <property type="term" value="F:protein phosphatase regulator activity"/>
    <property type="evidence" value="ECO:0007669"/>
    <property type="project" value="InterPro"/>
</dbReference>
<sequence length="133" mass="15090">MDYPINWHPEFHYKTEFQSPEPESLTISKAWKLRRKLTKLGGASQLMVLCFFCLQMTKQSSSGSDGETFISADDPQINLWNLEISHQSFNIVDVKPANMEDLTGENPFVNGNCGSLWNFHLFLSSVAYGLILV</sequence>
<dbReference type="InterPro" id="IPR000009">
    <property type="entry name" value="PP2A_PR55"/>
</dbReference>
<dbReference type="GO" id="GO:0000159">
    <property type="term" value="C:protein phosphatase type 2A complex"/>
    <property type="evidence" value="ECO:0007669"/>
    <property type="project" value="InterPro"/>
</dbReference>